<dbReference type="GO" id="GO:0006508">
    <property type="term" value="P:proteolysis"/>
    <property type="evidence" value="ECO:0007669"/>
    <property type="project" value="UniProtKB-KW"/>
</dbReference>
<protein>
    <submittedName>
        <fullName evidence="7">Uncharacterized protein</fullName>
    </submittedName>
</protein>
<keyword evidence="5" id="KW-0862">Zinc</keyword>
<evidence type="ECO:0000256" key="2">
    <source>
        <dbReference type="ARBA" id="ARBA00022670"/>
    </source>
</evidence>
<organism evidence="7 8">
    <name type="scientific">Candidatus Manganitrophus noduliformans</name>
    <dbReference type="NCBI Taxonomy" id="2606439"/>
    <lineage>
        <taxon>Bacteria</taxon>
        <taxon>Pseudomonadati</taxon>
        <taxon>Nitrospirota</taxon>
        <taxon>Nitrospiria</taxon>
        <taxon>Candidatus Troglogloeales</taxon>
        <taxon>Candidatus Manganitrophaceae</taxon>
        <taxon>Candidatus Manganitrophus</taxon>
    </lineage>
</organism>
<keyword evidence="2" id="KW-0645">Protease</keyword>
<dbReference type="Pfam" id="PF07998">
    <property type="entry name" value="Peptidase_M54"/>
    <property type="match status" value="1"/>
</dbReference>
<dbReference type="AlphaFoldDB" id="A0A7X6DR49"/>
<name>A0A7X6DR49_9BACT</name>
<dbReference type="CDD" id="cd11375">
    <property type="entry name" value="Peptidase_M54"/>
    <property type="match status" value="1"/>
</dbReference>
<evidence type="ECO:0000256" key="1">
    <source>
        <dbReference type="ARBA" id="ARBA00001947"/>
    </source>
</evidence>
<evidence type="ECO:0000256" key="5">
    <source>
        <dbReference type="ARBA" id="ARBA00022833"/>
    </source>
</evidence>
<dbReference type="PANTHER" id="PTHR15910:SF1">
    <property type="entry name" value="ARCHAEMETZINCIN-2"/>
    <property type="match status" value="1"/>
</dbReference>
<evidence type="ECO:0000313" key="7">
    <source>
        <dbReference type="EMBL" id="NKE71877.1"/>
    </source>
</evidence>
<reference evidence="7 8" key="1">
    <citation type="journal article" date="2020" name="Nature">
        <title>Bacterial chemolithoautotrophy via manganese oxidation.</title>
        <authorList>
            <person name="Yu H."/>
            <person name="Leadbetter J.R."/>
        </authorList>
    </citation>
    <scope>NUCLEOTIDE SEQUENCE [LARGE SCALE GENOMIC DNA]</scope>
    <source>
        <strain evidence="7 8">Mn-1</strain>
    </source>
</reference>
<evidence type="ECO:0000256" key="6">
    <source>
        <dbReference type="ARBA" id="ARBA00023049"/>
    </source>
</evidence>
<gene>
    <name evidence="7" type="ORF">MNODULE_14100</name>
</gene>
<dbReference type="GO" id="GO:0008237">
    <property type="term" value="F:metallopeptidase activity"/>
    <property type="evidence" value="ECO:0007669"/>
    <property type="project" value="UniProtKB-KW"/>
</dbReference>
<comment type="cofactor">
    <cofactor evidence="1">
        <name>Zn(2+)</name>
        <dbReference type="ChEBI" id="CHEBI:29105"/>
    </cofactor>
</comment>
<evidence type="ECO:0000256" key="4">
    <source>
        <dbReference type="ARBA" id="ARBA00022801"/>
    </source>
</evidence>
<keyword evidence="8" id="KW-1185">Reference proteome</keyword>
<dbReference type="Gene3D" id="3.40.390.10">
    <property type="entry name" value="Collagenase (Catalytic Domain)"/>
    <property type="match status" value="1"/>
</dbReference>
<evidence type="ECO:0000313" key="8">
    <source>
        <dbReference type="Proteomes" id="UP000534783"/>
    </source>
</evidence>
<sequence length="186" mass="21251">MLILGVDVHSIVIVPFGDIPKTLLDFLREELAFRFGTEVSVADPESIPEGAFDRHRSRYRSSLFLRHLEEERQDVDLKETERRIGIVHADLYNPESDVVLGEADPVDRVAVVSLASLHPESEALPEEDLRFRTRVLKEAVHELGHTYQLDHCGNPKCVMYLSHAPNDLDQKNADFCMAHQSKLKRR</sequence>
<proteinExistence type="predicted"/>
<keyword evidence="3" id="KW-0479">Metal-binding</keyword>
<dbReference type="PANTHER" id="PTHR15910">
    <property type="entry name" value="ARCHAEMETZINCIN"/>
    <property type="match status" value="1"/>
</dbReference>
<dbReference type="InterPro" id="IPR024079">
    <property type="entry name" value="MetalloPept_cat_dom_sf"/>
</dbReference>
<dbReference type="EMBL" id="VTOW01000002">
    <property type="protein sequence ID" value="NKE71877.1"/>
    <property type="molecule type" value="Genomic_DNA"/>
</dbReference>
<comment type="caution">
    <text evidence="7">The sequence shown here is derived from an EMBL/GenBank/DDBJ whole genome shotgun (WGS) entry which is preliminary data.</text>
</comment>
<dbReference type="SUPFAM" id="SSF55486">
    <property type="entry name" value="Metalloproteases ('zincins'), catalytic domain"/>
    <property type="match status" value="1"/>
</dbReference>
<dbReference type="InterPro" id="IPR012091">
    <property type="entry name" value="Pept_M54_archaemetzncn_arc/bac"/>
</dbReference>
<dbReference type="PIRSF" id="PIRSF005785">
    <property type="entry name" value="Zn-prot_arch"/>
    <property type="match status" value="1"/>
</dbReference>
<keyword evidence="4" id="KW-0378">Hydrolase</keyword>
<keyword evidence="6" id="KW-0482">Metalloprotease</keyword>
<accession>A0A7X6DR49</accession>
<dbReference type="GO" id="GO:0008270">
    <property type="term" value="F:zinc ion binding"/>
    <property type="evidence" value="ECO:0007669"/>
    <property type="project" value="InterPro"/>
</dbReference>
<evidence type="ECO:0000256" key="3">
    <source>
        <dbReference type="ARBA" id="ARBA00022723"/>
    </source>
</evidence>
<dbReference type="Proteomes" id="UP000534783">
    <property type="component" value="Unassembled WGS sequence"/>
</dbReference>
<dbReference type="InterPro" id="IPR012962">
    <property type="entry name" value="Pept_M54_archaemetzincn"/>
</dbReference>